<accession>X1VXH2</accession>
<name>X1VXH2_9ZZZZ</name>
<comment type="caution">
    <text evidence="1">The sequence shown here is derived from an EMBL/GenBank/DDBJ whole genome shotgun (WGS) entry which is preliminary data.</text>
</comment>
<dbReference type="Pfam" id="PF02943">
    <property type="entry name" value="FeThRed_B"/>
    <property type="match status" value="1"/>
</dbReference>
<dbReference type="EMBL" id="BARW01037258">
    <property type="protein sequence ID" value="GAJ23701.1"/>
    <property type="molecule type" value="Genomic_DNA"/>
</dbReference>
<reference evidence="1" key="1">
    <citation type="journal article" date="2014" name="Front. Microbiol.">
        <title>High frequency of phylogenetically diverse reductive dehalogenase-homologous genes in deep subseafloor sedimentary metagenomes.</title>
        <authorList>
            <person name="Kawai M."/>
            <person name="Futagami T."/>
            <person name="Toyoda A."/>
            <person name="Takaki Y."/>
            <person name="Nishi S."/>
            <person name="Hori S."/>
            <person name="Arai W."/>
            <person name="Tsubouchi T."/>
            <person name="Morono Y."/>
            <person name="Uchiyama I."/>
            <person name="Ito T."/>
            <person name="Fujiyama A."/>
            <person name="Inagaki F."/>
            <person name="Takami H."/>
        </authorList>
    </citation>
    <scope>NUCLEOTIDE SEQUENCE</scope>
    <source>
        <strain evidence="1">Expedition CK06-06</strain>
    </source>
</reference>
<evidence type="ECO:0000313" key="1">
    <source>
        <dbReference type="EMBL" id="GAJ23701.1"/>
    </source>
</evidence>
<sequence>SIKGKVGVTLNPHGWATQVLIAGGCPCVPGRPSCPCVFVKEDIKELGRCRCGLFADDNYLENYNSLKGEAKKKRGKVEAAPVFALLPAMNDKARGEFLKKASINGFSIEDNGSRLTLRPRGAEATAEVTIEDDKVNGFRVVSASGRYAGFARGQKRSYFESYINRWVMEAVFQSEG</sequence>
<gene>
    <name evidence="1" type="ORF">S12H4_57576</name>
</gene>
<dbReference type="AlphaFoldDB" id="X1VXH2"/>
<protein>
    <submittedName>
        <fullName evidence="1">Uncharacterized protein</fullName>
    </submittedName>
</protein>
<dbReference type="GO" id="GO:0016730">
    <property type="term" value="F:oxidoreductase activity, acting on iron-sulfur proteins as donors"/>
    <property type="evidence" value="ECO:0007669"/>
    <property type="project" value="InterPro"/>
</dbReference>
<dbReference type="SUPFAM" id="SSF57662">
    <property type="entry name" value="Ferredoxin thioredoxin reductase (FTR), catalytic beta chain"/>
    <property type="match status" value="1"/>
</dbReference>
<dbReference type="InterPro" id="IPR004209">
    <property type="entry name" value="FTR_bsu"/>
</dbReference>
<proteinExistence type="predicted"/>
<feature type="non-terminal residue" evidence="1">
    <location>
        <position position="1"/>
    </location>
</feature>
<dbReference type="InterPro" id="IPR036644">
    <property type="entry name" value="FTR_bsu_sf"/>
</dbReference>
<organism evidence="1">
    <name type="scientific">marine sediment metagenome</name>
    <dbReference type="NCBI Taxonomy" id="412755"/>
    <lineage>
        <taxon>unclassified sequences</taxon>
        <taxon>metagenomes</taxon>
        <taxon>ecological metagenomes</taxon>
    </lineage>
</organism>